<feature type="transmembrane region" description="Helical" evidence="6">
    <location>
        <begin position="454"/>
        <end position="478"/>
    </location>
</feature>
<evidence type="ECO:0000256" key="3">
    <source>
        <dbReference type="ARBA" id="ARBA00022692"/>
    </source>
</evidence>
<feature type="transmembrane region" description="Helical" evidence="6">
    <location>
        <begin position="27"/>
        <end position="50"/>
    </location>
</feature>
<evidence type="ECO:0008006" key="9">
    <source>
        <dbReference type="Google" id="ProtNLM"/>
    </source>
</evidence>
<evidence type="ECO:0000256" key="2">
    <source>
        <dbReference type="ARBA" id="ARBA00022475"/>
    </source>
</evidence>
<dbReference type="PANTHER" id="PTHR30250">
    <property type="entry name" value="PST FAMILY PREDICTED COLANIC ACID TRANSPORTER"/>
    <property type="match status" value="1"/>
</dbReference>
<comment type="caution">
    <text evidence="7">The sequence shown here is derived from an EMBL/GenBank/DDBJ whole genome shotgun (WGS) entry which is preliminary data.</text>
</comment>
<dbReference type="RefSeq" id="WP_344019761.1">
    <property type="nucleotide sequence ID" value="NZ_BAAAJK010000005.1"/>
</dbReference>
<evidence type="ECO:0000313" key="7">
    <source>
        <dbReference type="EMBL" id="GAA1384277.1"/>
    </source>
</evidence>
<keyword evidence="5 6" id="KW-0472">Membrane</keyword>
<evidence type="ECO:0000313" key="8">
    <source>
        <dbReference type="Proteomes" id="UP001501414"/>
    </source>
</evidence>
<dbReference type="InterPro" id="IPR050833">
    <property type="entry name" value="Poly_Biosynth_Transport"/>
</dbReference>
<evidence type="ECO:0000256" key="6">
    <source>
        <dbReference type="SAM" id="Phobius"/>
    </source>
</evidence>
<dbReference type="PANTHER" id="PTHR30250:SF31">
    <property type="entry name" value="INNER MEMBRANE PROTEIN YGHQ"/>
    <property type="match status" value="1"/>
</dbReference>
<evidence type="ECO:0000256" key="5">
    <source>
        <dbReference type="ARBA" id="ARBA00023136"/>
    </source>
</evidence>
<accession>A0ABN1XKS7</accession>
<feature type="transmembrane region" description="Helical" evidence="6">
    <location>
        <begin position="56"/>
        <end position="77"/>
    </location>
</feature>
<dbReference type="Pfam" id="PF01943">
    <property type="entry name" value="Polysacc_synt"/>
    <property type="match status" value="1"/>
</dbReference>
<feature type="transmembrane region" description="Helical" evidence="6">
    <location>
        <begin position="261"/>
        <end position="286"/>
    </location>
</feature>
<reference evidence="7 8" key="1">
    <citation type="journal article" date="2019" name="Int. J. Syst. Evol. Microbiol.">
        <title>The Global Catalogue of Microorganisms (GCM) 10K type strain sequencing project: providing services to taxonomists for standard genome sequencing and annotation.</title>
        <authorList>
            <consortium name="The Broad Institute Genomics Platform"/>
            <consortium name="The Broad Institute Genome Sequencing Center for Infectious Disease"/>
            <person name="Wu L."/>
            <person name="Ma J."/>
        </authorList>
    </citation>
    <scope>NUCLEOTIDE SEQUENCE [LARGE SCALE GENOMIC DNA]</scope>
    <source>
        <strain evidence="7 8">JCM 11896</strain>
    </source>
</reference>
<organism evidence="7 8">
    <name type="scientific">Pseudonocardia kongjuensis</name>
    <dbReference type="NCBI Taxonomy" id="102227"/>
    <lineage>
        <taxon>Bacteria</taxon>
        <taxon>Bacillati</taxon>
        <taxon>Actinomycetota</taxon>
        <taxon>Actinomycetes</taxon>
        <taxon>Pseudonocardiales</taxon>
        <taxon>Pseudonocardiaceae</taxon>
        <taxon>Pseudonocardia</taxon>
    </lineage>
</organism>
<name>A0ABN1XKS7_9PSEU</name>
<dbReference type="Proteomes" id="UP001501414">
    <property type="component" value="Unassembled WGS sequence"/>
</dbReference>
<feature type="transmembrane region" description="Helical" evidence="6">
    <location>
        <begin position="184"/>
        <end position="203"/>
    </location>
</feature>
<feature type="transmembrane region" description="Helical" evidence="6">
    <location>
        <begin position="334"/>
        <end position="352"/>
    </location>
</feature>
<feature type="transmembrane region" description="Helical" evidence="6">
    <location>
        <begin position="98"/>
        <end position="120"/>
    </location>
</feature>
<feature type="transmembrane region" description="Helical" evidence="6">
    <location>
        <begin position="159"/>
        <end position="178"/>
    </location>
</feature>
<dbReference type="EMBL" id="BAAAJK010000005">
    <property type="protein sequence ID" value="GAA1384277.1"/>
    <property type="molecule type" value="Genomic_DNA"/>
</dbReference>
<feature type="transmembrane region" description="Helical" evidence="6">
    <location>
        <begin position="126"/>
        <end position="147"/>
    </location>
</feature>
<keyword evidence="8" id="KW-1185">Reference proteome</keyword>
<feature type="transmembrane region" description="Helical" evidence="6">
    <location>
        <begin position="400"/>
        <end position="418"/>
    </location>
</feature>
<keyword evidence="3 6" id="KW-0812">Transmembrane</keyword>
<keyword evidence="4 6" id="KW-1133">Transmembrane helix</keyword>
<protein>
    <recommendedName>
        <fullName evidence="9">Polysaccharide biosynthesis protein C-terminal domain-containing protein</fullName>
    </recommendedName>
</protein>
<keyword evidence="2" id="KW-1003">Cell membrane</keyword>
<evidence type="ECO:0000256" key="4">
    <source>
        <dbReference type="ARBA" id="ARBA00022989"/>
    </source>
</evidence>
<feature type="transmembrane region" description="Helical" evidence="6">
    <location>
        <begin position="307"/>
        <end position="328"/>
    </location>
</feature>
<comment type="subcellular location">
    <subcellularLocation>
        <location evidence="1">Cell membrane</location>
        <topology evidence="1">Multi-pass membrane protein</topology>
    </subcellularLocation>
</comment>
<gene>
    <name evidence="7" type="ORF">GCM10009613_14920</name>
</gene>
<feature type="transmembrane region" description="Helical" evidence="6">
    <location>
        <begin position="373"/>
        <end position="394"/>
    </location>
</feature>
<feature type="transmembrane region" description="Helical" evidence="6">
    <location>
        <begin position="430"/>
        <end position="448"/>
    </location>
</feature>
<evidence type="ECO:0000256" key="1">
    <source>
        <dbReference type="ARBA" id="ARBA00004651"/>
    </source>
</evidence>
<sequence length="493" mass="51816">MNERPTETVEASTGPGHDGAGVGSHTVLYLLARGVPGLMAFLAIPLFTSLLEPGEYALYAVAMTSIGTANSLLFEWIRWSIVRCMPVDEFGRRSFVSTVVRLWLGVSTLVVVTAAVALAVPQVRPLGQVLALAVAVLLAQSMFEIVTEVLRADLRPWHFMVLHVIRASSFVGLGYLLLRLGAGWTGPLIAVAVGMTIACAAGWRRTRITTGPPIDRARAVEMFAYGVPISVTVALAGLIFLTDRLLVALLIGNDAAGIYSVAFDFTTQTVTLLMVAVSMAAFPIAVRELETRGADAARRPMAVNASLLLAIGVPAAIGAGVLAPGIAAVFFAPAYAASAGIIPLIALGALLAGLKAYHFDTALQFSRRTVQQVWIVLGALLANGGLNLLLIPALGLTGAALASVLTFLGALLFTAWWGRRHFRLPFPLRETAIVVLAGTVMGCALVPFRESTGVLVLAAQVTAGVLVYGIVLVALNFLGVRGLLRRALGADHA</sequence>
<feature type="transmembrane region" description="Helical" evidence="6">
    <location>
        <begin position="223"/>
        <end position="241"/>
    </location>
</feature>
<proteinExistence type="predicted"/>
<dbReference type="InterPro" id="IPR002797">
    <property type="entry name" value="Polysacc_synth"/>
</dbReference>